<evidence type="ECO:0000256" key="2">
    <source>
        <dbReference type="ARBA" id="ARBA00022475"/>
    </source>
</evidence>
<feature type="compositionally biased region" description="Polar residues" evidence="8">
    <location>
        <begin position="1"/>
        <end position="18"/>
    </location>
</feature>
<dbReference type="EMBL" id="CABR01000049">
    <property type="protein sequence ID" value="CBI09743.1"/>
    <property type="molecule type" value="Genomic_DNA"/>
</dbReference>
<reference evidence="10" key="1">
    <citation type="submission" date="2009-10" db="EMBL/GenBank/DDBJ databases">
        <title>Diversity of trophic interactions inside an arsenic-rich microbial ecosystem.</title>
        <authorList>
            <person name="Bertin P.N."/>
            <person name="Heinrich-Salmeron A."/>
            <person name="Pelletier E."/>
            <person name="Goulhen-Chollet F."/>
            <person name="Arsene-Ploetze F."/>
            <person name="Gallien S."/>
            <person name="Calteau A."/>
            <person name="Vallenet D."/>
            <person name="Casiot C."/>
            <person name="Chane-Woon-Ming B."/>
            <person name="Giloteaux L."/>
            <person name="Barakat M."/>
            <person name="Bonnefoy V."/>
            <person name="Bruneel O."/>
            <person name="Chandler M."/>
            <person name="Cleiss J."/>
            <person name="Duran R."/>
            <person name="Elbaz-Poulichet F."/>
            <person name="Fonknechten N."/>
            <person name="Lauga B."/>
            <person name="Mornico D."/>
            <person name="Ortet P."/>
            <person name="Schaeffer C."/>
            <person name="Siguier P."/>
            <person name="Alexander Thil Smith A."/>
            <person name="Van Dorsselaer A."/>
            <person name="Weissenbach J."/>
            <person name="Medigue C."/>
            <person name="Le Paslier D."/>
        </authorList>
    </citation>
    <scope>NUCLEOTIDE SEQUENCE</scope>
</reference>
<accession>E6QR72</accession>
<dbReference type="PANTHER" id="PTHR35091">
    <property type="entry name" value="FLAGELLAR PROTEIN FLIL"/>
    <property type="match status" value="1"/>
</dbReference>
<dbReference type="InterPro" id="IPR005503">
    <property type="entry name" value="FliL"/>
</dbReference>
<dbReference type="PANTHER" id="PTHR35091:SF2">
    <property type="entry name" value="FLAGELLAR PROTEIN FLIL"/>
    <property type="match status" value="1"/>
</dbReference>
<keyword evidence="10" id="KW-0966">Cell projection</keyword>
<name>E6QR72_9ZZZZ</name>
<keyword evidence="4 9" id="KW-0812">Transmembrane</keyword>
<dbReference type="GO" id="GO:0006935">
    <property type="term" value="P:chemotaxis"/>
    <property type="evidence" value="ECO:0007669"/>
    <property type="project" value="UniProtKB-KW"/>
</dbReference>
<dbReference type="Pfam" id="PF03748">
    <property type="entry name" value="FliL"/>
    <property type="match status" value="1"/>
</dbReference>
<dbReference type="NCBIfam" id="NF005435">
    <property type="entry name" value="PRK07021.1"/>
    <property type="match status" value="1"/>
</dbReference>
<feature type="region of interest" description="Disordered" evidence="8">
    <location>
        <begin position="1"/>
        <end position="22"/>
    </location>
</feature>
<keyword evidence="5" id="KW-0283">Flagellar rotation</keyword>
<keyword evidence="7 9" id="KW-0472">Membrane</keyword>
<evidence type="ECO:0000256" key="4">
    <source>
        <dbReference type="ARBA" id="ARBA00022692"/>
    </source>
</evidence>
<keyword evidence="10" id="KW-0969">Cilium</keyword>
<keyword evidence="6 9" id="KW-1133">Transmembrane helix</keyword>
<proteinExistence type="predicted"/>
<keyword evidence="2" id="KW-1003">Cell membrane</keyword>
<protein>
    <submittedName>
        <fullName evidence="10">Flagellar basal body-associated protein FliL</fullName>
    </submittedName>
</protein>
<evidence type="ECO:0000256" key="3">
    <source>
        <dbReference type="ARBA" id="ARBA00022500"/>
    </source>
</evidence>
<dbReference type="GO" id="GO:0071978">
    <property type="term" value="P:bacterial-type flagellum-dependent swarming motility"/>
    <property type="evidence" value="ECO:0007669"/>
    <property type="project" value="TreeGrafter"/>
</dbReference>
<comment type="subcellular location">
    <subcellularLocation>
        <location evidence="1">Cell membrane</location>
        <topology evidence="1">Single-pass membrane protein</topology>
    </subcellularLocation>
</comment>
<evidence type="ECO:0000313" key="10">
    <source>
        <dbReference type="EMBL" id="CBI09743.1"/>
    </source>
</evidence>
<evidence type="ECO:0000256" key="6">
    <source>
        <dbReference type="ARBA" id="ARBA00022989"/>
    </source>
</evidence>
<keyword evidence="10" id="KW-0282">Flagellum</keyword>
<sequence length="175" mass="18765">MAQASPKSTSAKSVTTEAEATEIPAGKPKKKMLIIAGVALLLLIAGGGAAAYFFMHQPGNNPTVAKKEDLAPPVFLPLDNFTVNLSPDEGDKYLQVTLTLQVSDEKDADTIKAHMPQVRDRILLLLSNQKASDLLTEAGKNQLTKEIISTTNKPFDPAGDPQKVSGVFFTSFIIQ</sequence>
<evidence type="ECO:0000256" key="7">
    <source>
        <dbReference type="ARBA" id="ARBA00023136"/>
    </source>
</evidence>
<evidence type="ECO:0000256" key="1">
    <source>
        <dbReference type="ARBA" id="ARBA00004162"/>
    </source>
</evidence>
<gene>
    <name evidence="10" type="primary">fliL</name>
    <name evidence="10" type="ORF">CARN7_0486</name>
</gene>
<dbReference type="AlphaFoldDB" id="E6QR72"/>
<evidence type="ECO:0000256" key="9">
    <source>
        <dbReference type="SAM" id="Phobius"/>
    </source>
</evidence>
<dbReference type="GO" id="GO:0005886">
    <property type="term" value="C:plasma membrane"/>
    <property type="evidence" value="ECO:0007669"/>
    <property type="project" value="UniProtKB-SubCell"/>
</dbReference>
<feature type="transmembrane region" description="Helical" evidence="9">
    <location>
        <begin position="33"/>
        <end position="55"/>
    </location>
</feature>
<organism evidence="10">
    <name type="scientific">mine drainage metagenome</name>
    <dbReference type="NCBI Taxonomy" id="410659"/>
    <lineage>
        <taxon>unclassified sequences</taxon>
        <taxon>metagenomes</taxon>
        <taxon>ecological metagenomes</taxon>
    </lineage>
</organism>
<evidence type="ECO:0000256" key="5">
    <source>
        <dbReference type="ARBA" id="ARBA00022779"/>
    </source>
</evidence>
<dbReference type="GO" id="GO:0009425">
    <property type="term" value="C:bacterial-type flagellum basal body"/>
    <property type="evidence" value="ECO:0007669"/>
    <property type="project" value="InterPro"/>
</dbReference>
<comment type="caution">
    <text evidence="10">The sequence shown here is derived from an EMBL/GenBank/DDBJ whole genome shotgun (WGS) entry which is preliminary data.</text>
</comment>
<keyword evidence="3" id="KW-0145">Chemotaxis</keyword>
<evidence type="ECO:0000256" key="8">
    <source>
        <dbReference type="SAM" id="MobiDB-lite"/>
    </source>
</evidence>